<dbReference type="OrthoDB" id="9797795at2"/>
<keyword evidence="2 3" id="KW-0808">Transferase</keyword>
<reference evidence="3 4" key="1">
    <citation type="submission" date="2014-09" db="EMBL/GenBank/DDBJ databases">
        <title>Sporocytophaga myxococcoides PG-01 genome sequencing.</title>
        <authorList>
            <person name="Liu L."/>
            <person name="Gao P.J."/>
            <person name="Chen G.J."/>
            <person name="Wang L.S."/>
        </authorList>
    </citation>
    <scope>NUCLEOTIDE SEQUENCE [LARGE SCALE GENOMIC DNA]</scope>
    <source>
        <strain evidence="3 4">PG-01</strain>
    </source>
</reference>
<accession>A0A098LG59</accession>
<keyword evidence="1" id="KW-0328">Glycosyltransferase</keyword>
<dbReference type="RefSeq" id="WP_045465051.1">
    <property type="nucleotide sequence ID" value="NZ_BBLT01000006.1"/>
</dbReference>
<dbReference type="EMBL" id="BBLT01000006">
    <property type="protein sequence ID" value="GAL85961.1"/>
    <property type="molecule type" value="Genomic_DNA"/>
</dbReference>
<gene>
    <name evidence="3" type="ORF">MYP_3190</name>
</gene>
<comment type="caution">
    <text evidence="3">The sequence shown here is derived from an EMBL/GenBank/DDBJ whole genome shotgun (WGS) entry which is preliminary data.</text>
</comment>
<dbReference type="AlphaFoldDB" id="A0A098LG59"/>
<dbReference type="GO" id="GO:0008713">
    <property type="term" value="F:ADP-heptose-lipopolysaccharide heptosyltransferase activity"/>
    <property type="evidence" value="ECO:0007669"/>
    <property type="project" value="TreeGrafter"/>
</dbReference>
<dbReference type="GO" id="GO:0005829">
    <property type="term" value="C:cytosol"/>
    <property type="evidence" value="ECO:0007669"/>
    <property type="project" value="TreeGrafter"/>
</dbReference>
<evidence type="ECO:0000313" key="4">
    <source>
        <dbReference type="Proteomes" id="UP000030185"/>
    </source>
</evidence>
<dbReference type="PANTHER" id="PTHR30160">
    <property type="entry name" value="TETRAACYLDISACCHARIDE 4'-KINASE-RELATED"/>
    <property type="match status" value="1"/>
</dbReference>
<sequence length="372" mass="41644">MVIFKEWKDLRNILCIRLDNMGDVLMTTPALRALKDSFPERKITLLTSSAGKAVAQFIPTIDKVIVFDTPWVKNNGTFSSSKTFEMIELLKRENFDGAIIFTVYSQNPLPAAMLCHLAEIPKVLGYCRENPYHLISEWVPEEEPLTEIKHEVIRQLDLVGYAGCYIANKELNICLPSDYDSDITELLKGKGIKQGNYIVIHPGASEEKRMFPLDKFSEAANLLVDRLGIPVVVTGNKEERKLAEEIERNTDNKVINLAGELDLSGFIALIKKAKVVVSNNTGTVHIAAATQTPVVVLYALTNPQHAPWCVPHVVLPFDVPADMLSKNTIINYAYQKSFINKPKEITPEVILSAVKQLIEPSQEFNLTKLVQT</sequence>
<dbReference type="SUPFAM" id="SSF53756">
    <property type="entry name" value="UDP-Glycosyltransferase/glycogen phosphorylase"/>
    <property type="match status" value="1"/>
</dbReference>
<dbReference type="Proteomes" id="UP000030185">
    <property type="component" value="Unassembled WGS sequence"/>
</dbReference>
<evidence type="ECO:0000313" key="3">
    <source>
        <dbReference type="EMBL" id="GAL85961.1"/>
    </source>
</evidence>
<dbReference type="Pfam" id="PF01075">
    <property type="entry name" value="Glyco_transf_9"/>
    <property type="match status" value="1"/>
</dbReference>
<dbReference type="GO" id="GO:0009244">
    <property type="term" value="P:lipopolysaccharide core region biosynthetic process"/>
    <property type="evidence" value="ECO:0007669"/>
    <property type="project" value="TreeGrafter"/>
</dbReference>
<dbReference type="InterPro" id="IPR002201">
    <property type="entry name" value="Glyco_trans_9"/>
</dbReference>
<dbReference type="STRING" id="153721.MYP_3190"/>
<dbReference type="CDD" id="cd03789">
    <property type="entry name" value="GT9_LPS_heptosyltransferase"/>
    <property type="match status" value="1"/>
</dbReference>
<organism evidence="3 4">
    <name type="scientific">Sporocytophaga myxococcoides</name>
    <dbReference type="NCBI Taxonomy" id="153721"/>
    <lineage>
        <taxon>Bacteria</taxon>
        <taxon>Pseudomonadati</taxon>
        <taxon>Bacteroidota</taxon>
        <taxon>Cytophagia</taxon>
        <taxon>Cytophagales</taxon>
        <taxon>Cytophagaceae</taxon>
        <taxon>Sporocytophaga</taxon>
    </lineage>
</organism>
<protein>
    <submittedName>
        <fullName evidence="3">Glycosyl transferase family protein</fullName>
    </submittedName>
</protein>
<proteinExistence type="predicted"/>
<dbReference type="eggNOG" id="COG0859">
    <property type="taxonomic scope" value="Bacteria"/>
</dbReference>
<evidence type="ECO:0000256" key="2">
    <source>
        <dbReference type="ARBA" id="ARBA00022679"/>
    </source>
</evidence>
<dbReference type="InterPro" id="IPR051199">
    <property type="entry name" value="LPS_LOS_Heptosyltrfase"/>
</dbReference>
<keyword evidence="4" id="KW-1185">Reference proteome</keyword>
<dbReference type="PANTHER" id="PTHR30160:SF1">
    <property type="entry name" value="LIPOPOLYSACCHARIDE 1,2-N-ACETYLGLUCOSAMINETRANSFERASE-RELATED"/>
    <property type="match status" value="1"/>
</dbReference>
<evidence type="ECO:0000256" key="1">
    <source>
        <dbReference type="ARBA" id="ARBA00022676"/>
    </source>
</evidence>
<name>A0A098LG59_9BACT</name>
<dbReference type="Gene3D" id="3.40.50.2000">
    <property type="entry name" value="Glycogen Phosphorylase B"/>
    <property type="match status" value="2"/>
</dbReference>